<dbReference type="InterPro" id="IPR022689">
    <property type="entry name" value="Iron_dep_repressor"/>
</dbReference>
<feature type="domain" description="HTH dtxR-type" evidence="15">
    <location>
        <begin position="1"/>
        <end position="67"/>
    </location>
</feature>
<evidence type="ECO:0000256" key="8">
    <source>
        <dbReference type="ARBA" id="ARBA00023125"/>
    </source>
</evidence>
<keyword evidence="8" id="KW-0238">DNA-binding</keyword>
<gene>
    <name evidence="16" type="ORF">YH66_12690</name>
</gene>
<accession>A0A0F6Z7C5</accession>
<evidence type="ECO:0000256" key="6">
    <source>
        <dbReference type="ARBA" id="ARBA00022491"/>
    </source>
</evidence>
<evidence type="ECO:0000256" key="11">
    <source>
        <dbReference type="ARBA" id="ARBA00023211"/>
    </source>
</evidence>
<evidence type="ECO:0000256" key="9">
    <source>
        <dbReference type="ARBA" id="ARBA00023159"/>
    </source>
</evidence>
<dbReference type="EMBL" id="CP011309">
    <property type="protein sequence ID" value="AKF28327.1"/>
    <property type="molecule type" value="Genomic_DNA"/>
</dbReference>
<dbReference type="Pfam" id="PF02742">
    <property type="entry name" value="Fe_dep_repr_C"/>
    <property type="match status" value="1"/>
</dbReference>
<evidence type="ECO:0000256" key="12">
    <source>
        <dbReference type="ARBA" id="ARBA00032593"/>
    </source>
</evidence>
<dbReference type="SUPFAM" id="SSF50037">
    <property type="entry name" value="C-terminal domain of transcriptional repressors"/>
    <property type="match status" value="1"/>
</dbReference>
<reference evidence="16 17" key="1">
    <citation type="submission" date="2015-04" db="EMBL/GenBank/DDBJ databases">
        <title>Complete Genome Sequence of Brevibacterium flavum ATCC 15168.</title>
        <authorList>
            <person name="Ahn J."/>
            <person name="Park G."/>
            <person name="Jeon W."/>
            <person name="Jang Y."/>
            <person name="Jang M."/>
            <person name="Lee H."/>
            <person name="Lee H."/>
        </authorList>
    </citation>
    <scope>NUCLEOTIDE SEQUENCE [LARGE SCALE GENOMIC DNA]</scope>
    <source>
        <strain evidence="16 17">ATCC 15168</strain>
    </source>
</reference>
<dbReference type="Proteomes" id="UP000034037">
    <property type="component" value="Chromosome"/>
</dbReference>
<dbReference type="HOGENOM" id="CLU_069532_0_2_11"/>
<evidence type="ECO:0000256" key="10">
    <source>
        <dbReference type="ARBA" id="ARBA00023163"/>
    </source>
</evidence>
<dbReference type="AlphaFoldDB" id="A0A0F6Z7C5"/>
<keyword evidence="5" id="KW-0963">Cytoplasm</keyword>
<dbReference type="PANTHER" id="PTHR33238">
    <property type="entry name" value="IRON (METAL) DEPENDENT REPRESSOR, DTXR FAMILY"/>
    <property type="match status" value="1"/>
</dbReference>
<evidence type="ECO:0000313" key="17">
    <source>
        <dbReference type="Proteomes" id="UP000034037"/>
    </source>
</evidence>
<dbReference type="SMART" id="SM00899">
    <property type="entry name" value="FeoA"/>
    <property type="match status" value="1"/>
</dbReference>
<dbReference type="InterPro" id="IPR007167">
    <property type="entry name" value="Fe-transptr_FeoA-like"/>
</dbReference>
<dbReference type="InterPro" id="IPR036390">
    <property type="entry name" value="WH_DNA-bd_sf"/>
</dbReference>
<dbReference type="InterPro" id="IPR050536">
    <property type="entry name" value="DtxR_MntR_Metal-Reg"/>
</dbReference>
<comment type="subcellular location">
    <subcellularLocation>
        <location evidence="1">Cytoplasm</location>
    </subcellularLocation>
</comment>
<evidence type="ECO:0000256" key="7">
    <source>
        <dbReference type="ARBA" id="ARBA00023015"/>
    </source>
</evidence>
<keyword evidence="10" id="KW-0804">Transcription</keyword>
<comment type="subunit">
    <text evidence="3">Homodimer.</text>
</comment>
<dbReference type="GO" id="GO:0005737">
    <property type="term" value="C:cytoplasm"/>
    <property type="evidence" value="ECO:0007669"/>
    <property type="project" value="UniProtKB-SubCell"/>
</dbReference>
<dbReference type="PANTHER" id="PTHR33238:SF11">
    <property type="entry name" value="TRANSCRIPTIONAL REGULATOR MNTR"/>
    <property type="match status" value="1"/>
</dbReference>
<dbReference type="GO" id="GO:0046914">
    <property type="term" value="F:transition metal ion binding"/>
    <property type="evidence" value="ECO:0007669"/>
    <property type="project" value="InterPro"/>
</dbReference>
<dbReference type="Pfam" id="PF01325">
    <property type="entry name" value="Fe_dep_repress"/>
    <property type="match status" value="1"/>
</dbReference>
<dbReference type="PATRIC" id="fig|92706.3.peg.2660"/>
<dbReference type="RefSeq" id="WP_003860280.1">
    <property type="nucleotide sequence ID" value="NZ_CP011309.1"/>
</dbReference>
<keyword evidence="11" id="KW-0464">Manganese</keyword>
<dbReference type="GO" id="GO:0003677">
    <property type="term" value="F:DNA binding"/>
    <property type="evidence" value="ECO:0007669"/>
    <property type="project" value="UniProtKB-KW"/>
</dbReference>
<dbReference type="GO" id="GO:0046983">
    <property type="term" value="F:protein dimerization activity"/>
    <property type="evidence" value="ECO:0007669"/>
    <property type="project" value="InterPro"/>
</dbReference>
<evidence type="ECO:0000256" key="13">
    <source>
        <dbReference type="ARBA" id="ARBA00032618"/>
    </source>
</evidence>
<dbReference type="SMART" id="SM00529">
    <property type="entry name" value="HTH_DTXR"/>
    <property type="match status" value="1"/>
</dbReference>
<dbReference type="InterPro" id="IPR001367">
    <property type="entry name" value="Fe_dep_repressor"/>
</dbReference>
<dbReference type="Gene3D" id="1.10.60.10">
    <property type="entry name" value="Iron dependent repressor, metal binding and dimerisation domain"/>
    <property type="match status" value="1"/>
</dbReference>
<evidence type="ECO:0000256" key="5">
    <source>
        <dbReference type="ARBA" id="ARBA00022490"/>
    </source>
</evidence>
<evidence type="ECO:0000256" key="2">
    <source>
        <dbReference type="ARBA" id="ARBA00007871"/>
    </source>
</evidence>
<dbReference type="Pfam" id="PF04023">
    <property type="entry name" value="FeoA"/>
    <property type="match status" value="1"/>
</dbReference>
<keyword evidence="6" id="KW-0678">Repressor</keyword>
<dbReference type="SUPFAM" id="SSF46785">
    <property type="entry name" value="Winged helix' DNA-binding domain"/>
    <property type="match status" value="1"/>
</dbReference>
<comment type="similarity">
    <text evidence="2">Belongs to the DtxR/MntR family.</text>
</comment>
<keyword evidence="17" id="KW-1185">Reference proteome</keyword>
<evidence type="ECO:0000256" key="1">
    <source>
        <dbReference type="ARBA" id="ARBA00004496"/>
    </source>
</evidence>
<evidence type="ECO:0000259" key="15">
    <source>
        <dbReference type="PROSITE" id="PS50944"/>
    </source>
</evidence>
<evidence type="ECO:0000256" key="14">
    <source>
        <dbReference type="ARBA" id="ARBA00033329"/>
    </source>
</evidence>
<dbReference type="InterPro" id="IPR022687">
    <property type="entry name" value="HTH_DTXR"/>
</dbReference>
<dbReference type="PROSITE" id="PS50944">
    <property type="entry name" value="HTH_DTXR"/>
    <property type="match status" value="1"/>
</dbReference>
<dbReference type="InterPro" id="IPR036421">
    <property type="entry name" value="Fe_dep_repressor_sf"/>
</dbReference>
<dbReference type="GO" id="GO:0045892">
    <property type="term" value="P:negative regulation of DNA-templated transcription"/>
    <property type="evidence" value="ECO:0007669"/>
    <property type="project" value="TreeGrafter"/>
</dbReference>
<proteinExistence type="inferred from homology"/>
<protein>
    <recommendedName>
        <fullName evidence="4">Diphtheria toxin repressor</fullName>
    </recommendedName>
    <alternativeName>
        <fullName evidence="13">Iron-dependent diphtheria tox regulatory element</fullName>
    </alternativeName>
    <alternativeName>
        <fullName evidence="12">Manganese transport regulator</fullName>
    </alternativeName>
    <alternativeName>
        <fullName evidence="14">Tox regulatory factor</fullName>
    </alternativeName>
</protein>
<keyword evidence="7" id="KW-0805">Transcription regulation</keyword>
<dbReference type="SUPFAM" id="SSF47979">
    <property type="entry name" value="Iron-dependent repressor protein, dimerization domain"/>
    <property type="match status" value="1"/>
</dbReference>
<keyword evidence="9" id="KW-0010">Activator</keyword>
<evidence type="ECO:0000313" key="16">
    <source>
        <dbReference type="EMBL" id="AKF28327.1"/>
    </source>
</evidence>
<dbReference type="GO" id="GO:0003700">
    <property type="term" value="F:DNA-binding transcription factor activity"/>
    <property type="evidence" value="ECO:0007669"/>
    <property type="project" value="InterPro"/>
</dbReference>
<dbReference type="Gene3D" id="1.10.10.10">
    <property type="entry name" value="Winged helix-like DNA-binding domain superfamily/Winged helix DNA-binding domain"/>
    <property type="match status" value="1"/>
</dbReference>
<dbReference type="InterPro" id="IPR036388">
    <property type="entry name" value="WH-like_DNA-bd_sf"/>
</dbReference>
<evidence type="ECO:0000256" key="3">
    <source>
        <dbReference type="ARBA" id="ARBA00011738"/>
    </source>
</evidence>
<dbReference type="InterPro" id="IPR008988">
    <property type="entry name" value="Transcriptional_repressor_C"/>
</dbReference>
<organism evidence="16 17">
    <name type="scientific">[Brevibacterium] flavum</name>
    <dbReference type="NCBI Taxonomy" id="92706"/>
    <lineage>
        <taxon>Bacteria</taxon>
        <taxon>Bacillati</taxon>
        <taxon>Actinomycetota</taxon>
        <taxon>Actinomycetes</taxon>
        <taxon>Mycobacteriales</taxon>
        <taxon>Corynebacteriaceae</taxon>
        <taxon>Corynebacterium</taxon>
    </lineage>
</organism>
<sequence length="220" mass="23879">MPQWGNSNVVEDYLTALFRAEEWDEEPTTGKLAEVIGVTASTVSATLKKLNPEGFVNYRPYGDIELTPAGRDIAINVIRRRRIIETYLSEKLGLGAHELHGEADLLEHAVSPRVLEKMFQAVGYPTLDPHGDPIPTESGEMTINDGLMLLELKAGASATGIRVRDGNPSVVRYLTGVGITVGTTVTVVEALSDIATLRLQIGEMFQDIPLAVANAVRVSR</sequence>
<name>A0A0F6Z7C5_9CORY</name>
<evidence type="ECO:0000256" key="4">
    <source>
        <dbReference type="ARBA" id="ARBA00016140"/>
    </source>
</evidence>